<keyword evidence="2" id="KW-1185">Reference proteome</keyword>
<dbReference type="Gene3D" id="2.20.25.10">
    <property type="match status" value="1"/>
</dbReference>
<evidence type="ECO:0000313" key="2">
    <source>
        <dbReference type="Proteomes" id="UP000315471"/>
    </source>
</evidence>
<evidence type="ECO:0008006" key="3">
    <source>
        <dbReference type="Google" id="ProtNLM"/>
    </source>
</evidence>
<gene>
    <name evidence="1" type="ORF">Q31b_21450</name>
</gene>
<name>A0A5C6E2L9_9BACT</name>
<dbReference type="AlphaFoldDB" id="A0A5C6E2L9"/>
<sequence length="87" mass="9558">MIDKELLKLLRCPRSRRTMQLAPESLVSKLNEAVKRGELRDLGDQKITQPIDAALMVCDGAEVYPIRGGIVSMVAEEAIPTAAVDDH</sequence>
<organism evidence="1 2">
    <name type="scientific">Novipirellula aureliae</name>
    <dbReference type="NCBI Taxonomy" id="2527966"/>
    <lineage>
        <taxon>Bacteria</taxon>
        <taxon>Pseudomonadati</taxon>
        <taxon>Planctomycetota</taxon>
        <taxon>Planctomycetia</taxon>
        <taxon>Pirellulales</taxon>
        <taxon>Pirellulaceae</taxon>
        <taxon>Novipirellula</taxon>
    </lineage>
</organism>
<reference evidence="1 2" key="1">
    <citation type="submission" date="2019-02" db="EMBL/GenBank/DDBJ databases">
        <title>Deep-cultivation of Planctomycetes and their phenomic and genomic characterization uncovers novel biology.</title>
        <authorList>
            <person name="Wiegand S."/>
            <person name="Jogler M."/>
            <person name="Boedeker C."/>
            <person name="Pinto D."/>
            <person name="Vollmers J."/>
            <person name="Rivas-Marin E."/>
            <person name="Kohn T."/>
            <person name="Peeters S.H."/>
            <person name="Heuer A."/>
            <person name="Rast P."/>
            <person name="Oberbeckmann S."/>
            <person name="Bunk B."/>
            <person name="Jeske O."/>
            <person name="Meyerdierks A."/>
            <person name="Storesund J.E."/>
            <person name="Kallscheuer N."/>
            <person name="Luecker S."/>
            <person name="Lage O.M."/>
            <person name="Pohl T."/>
            <person name="Merkel B.J."/>
            <person name="Hornburger P."/>
            <person name="Mueller R.-W."/>
            <person name="Bruemmer F."/>
            <person name="Labrenz M."/>
            <person name="Spormann A.M."/>
            <person name="Op Den Camp H."/>
            <person name="Overmann J."/>
            <person name="Amann R."/>
            <person name="Jetten M.S.M."/>
            <person name="Mascher T."/>
            <person name="Medema M.H."/>
            <person name="Devos D.P."/>
            <person name="Kaster A.-K."/>
            <person name="Ovreas L."/>
            <person name="Rohde M."/>
            <person name="Galperin M.Y."/>
            <person name="Jogler C."/>
        </authorList>
    </citation>
    <scope>NUCLEOTIDE SEQUENCE [LARGE SCALE GENOMIC DNA]</scope>
    <source>
        <strain evidence="1 2">Q31b</strain>
    </source>
</reference>
<evidence type="ECO:0000313" key="1">
    <source>
        <dbReference type="EMBL" id="TWU43108.1"/>
    </source>
</evidence>
<protein>
    <recommendedName>
        <fullName evidence="3">Trm112p-like protein</fullName>
    </recommendedName>
</protein>
<proteinExistence type="predicted"/>
<dbReference type="Proteomes" id="UP000315471">
    <property type="component" value="Unassembled WGS sequence"/>
</dbReference>
<comment type="caution">
    <text evidence="1">The sequence shown here is derived from an EMBL/GenBank/DDBJ whole genome shotgun (WGS) entry which is preliminary data.</text>
</comment>
<accession>A0A5C6E2L9</accession>
<dbReference type="EMBL" id="SJPY01000003">
    <property type="protein sequence ID" value="TWU43108.1"/>
    <property type="molecule type" value="Genomic_DNA"/>
</dbReference>
<dbReference type="OrthoDB" id="9812205at2"/>
<dbReference type="SUPFAM" id="SSF158997">
    <property type="entry name" value="Trm112p-like"/>
    <property type="match status" value="1"/>
</dbReference>
<dbReference type="RefSeq" id="WP_146599592.1">
    <property type="nucleotide sequence ID" value="NZ_SJPY01000003.1"/>
</dbReference>